<dbReference type="Pfam" id="PF06985">
    <property type="entry name" value="HET"/>
    <property type="match status" value="1"/>
</dbReference>
<name>A0A9P9AH37_9HYPO</name>
<gene>
    <name evidence="2" type="ORF">B0T10DRAFT_447449</name>
</gene>
<proteinExistence type="predicted"/>
<feature type="domain" description="Heterokaryon incompatibility" evidence="1">
    <location>
        <begin position="88"/>
        <end position="232"/>
    </location>
</feature>
<evidence type="ECO:0000313" key="3">
    <source>
        <dbReference type="Proteomes" id="UP000777438"/>
    </source>
</evidence>
<keyword evidence="3" id="KW-1185">Reference proteome</keyword>
<sequence>MPISNGSMQKRLQSDIADPMAPETYVANRRVEIKTIKSWMATCISQHGTSGCNTHRWNTFPGRLIEINAETGGARLVNVQSLDQVPEFVALSYCWGLTGNLKTLKATMSQMQKCIPWDALPLTVKQAFEVAKALEFRYLWVDALCIVQDDEADWQREARKMGAVYANATLVIAALASRGTEEGLYSRTSDISLADDIFHSVMRACRTMPRKQWEEFIQKDLPLLCRGWGFQERLLARRIVHFTPAELVWEC</sequence>
<dbReference type="EMBL" id="JAGPYM010000029">
    <property type="protein sequence ID" value="KAH6879485.1"/>
    <property type="molecule type" value="Genomic_DNA"/>
</dbReference>
<reference evidence="2 3" key="1">
    <citation type="journal article" date="2021" name="Nat. Commun.">
        <title>Genetic determinants of endophytism in the Arabidopsis root mycobiome.</title>
        <authorList>
            <person name="Mesny F."/>
            <person name="Miyauchi S."/>
            <person name="Thiergart T."/>
            <person name="Pickel B."/>
            <person name="Atanasova L."/>
            <person name="Karlsson M."/>
            <person name="Huettel B."/>
            <person name="Barry K.W."/>
            <person name="Haridas S."/>
            <person name="Chen C."/>
            <person name="Bauer D."/>
            <person name="Andreopoulos W."/>
            <person name="Pangilinan J."/>
            <person name="LaButti K."/>
            <person name="Riley R."/>
            <person name="Lipzen A."/>
            <person name="Clum A."/>
            <person name="Drula E."/>
            <person name="Henrissat B."/>
            <person name="Kohler A."/>
            <person name="Grigoriev I.V."/>
            <person name="Martin F.M."/>
            <person name="Hacquard S."/>
        </authorList>
    </citation>
    <scope>NUCLEOTIDE SEQUENCE [LARGE SCALE GENOMIC DNA]</scope>
    <source>
        <strain evidence="2 3">MPI-CAGE-CH-0241</strain>
    </source>
</reference>
<feature type="non-terminal residue" evidence="2">
    <location>
        <position position="251"/>
    </location>
</feature>
<dbReference type="AlphaFoldDB" id="A0A9P9AH37"/>
<protein>
    <submittedName>
        <fullName evidence="2">Heterokaryon incompatibility protein-domain-containing protein</fullName>
    </submittedName>
</protein>
<evidence type="ECO:0000259" key="1">
    <source>
        <dbReference type="Pfam" id="PF06985"/>
    </source>
</evidence>
<accession>A0A9P9AH37</accession>
<comment type="caution">
    <text evidence="2">The sequence shown here is derived from an EMBL/GenBank/DDBJ whole genome shotgun (WGS) entry which is preliminary data.</text>
</comment>
<dbReference type="PANTHER" id="PTHR33112:SF16">
    <property type="entry name" value="HETEROKARYON INCOMPATIBILITY DOMAIN-CONTAINING PROTEIN"/>
    <property type="match status" value="1"/>
</dbReference>
<organism evidence="2 3">
    <name type="scientific">Thelonectria olida</name>
    <dbReference type="NCBI Taxonomy" id="1576542"/>
    <lineage>
        <taxon>Eukaryota</taxon>
        <taxon>Fungi</taxon>
        <taxon>Dikarya</taxon>
        <taxon>Ascomycota</taxon>
        <taxon>Pezizomycotina</taxon>
        <taxon>Sordariomycetes</taxon>
        <taxon>Hypocreomycetidae</taxon>
        <taxon>Hypocreales</taxon>
        <taxon>Nectriaceae</taxon>
        <taxon>Thelonectria</taxon>
    </lineage>
</organism>
<dbReference type="PANTHER" id="PTHR33112">
    <property type="entry name" value="DOMAIN PROTEIN, PUTATIVE-RELATED"/>
    <property type="match status" value="1"/>
</dbReference>
<dbReference type="OrthoDB" id="3789824at2759"/>
<dbReference type="Proteomes" id="UP000777438">
    <property type="component" value="Unassembled WGS sequence"/>
</dbReference>
<evidence type="ECO:0000313" key="2">
    <source>
        <dbReference type="EMBL" id="KAH6879485.1"/>
    </source>
</evidence>
<dbReference type="InterPro" id="IPR010730">
    <property type="entry name" value="HET"/>
</dbReference>